<accession>A0A0A8ZSU1</accession>
<reference evidence="1" key="1">
    <citation type="submission" date="2014-09" db="EMBL/GenBank/DDBJ databases">
        <authorList>
            <person name="Magalhaes I.L.F."/>
            <person name="Oliveira U."/>
            <person name="Santos F.R."/>
            <person name="Vidigal T.H.D.A."/>
            <person name="Brescovit A.D."/>
            <person name="Santos A.J."/>
        </authorList>
    </citation>
    <scope>NUCLEOTIDE SEQUENCE</scope>
    <source>
        <tissue evidence="1">Shoot tissue taken approximately 20 cm above the soil surface</tissue>
    </source>
</reference>
<protein>
    <submittedName>
        <fullName evidence="1">Uncharacterized protein</fullName>
    </submittedName>
</protein>
<reference evidence="1" key="2">
    <citation type="journal article" date="2015" name="Data Brief">
        <title>Shoot transcriptome of the giant reed, Arundo donax.</title>
        <authorList>
            <person name="Barrero R.A."/>
            <person name="Guerrero F.D."/>
            <person name="Moolhuijzen P."/>
            <person name="Goolsby J.A."/>
            <person name="Tidwell J."/>
            <person name="Bellgard S.E."/>
            <person name="Bellgard M.I."/>
        </authorList>
    </citation>
    <scope>NUCLEOTIDE SEQUENCE</scope>
    <source>
        <tissue evidence="1">Shoot tissue taken approximately 20 cm above the soil surface</tissue>
    </source>
</reference>
<dbReference type="AlphaFoldDB" id="A0A0A8ZSU1"/>
<proteinExistence type="predicted"/>
<organism evidence="1">
    <name type="scientific">Arundo donax</name>
    <name type="common">Giant reed</name>
    <name type="synonym">Donax arundinaceus</name>
    <dbReference type="NCBI Taxonomy" id="35708"/>
    <lineage>
        <taxon>Eukaryota</taxon>
        <taxon>Viridiplantae</taxon>
        <taxon>Streptophyta</taxon>
        <taxon>Embryophyta</taxon>
        <taxon>Tracheophyta</taxon>
        <taxon>Spermatophyta</taxon>
        <taxon>Magnoliopsida</taxon>
        <taxon>Liliopsida</taxon>
        <taxon>Poales</taxon>
        <taxon>Poaceae</taxon>
        <taxon>PACMAD clade</taxon>
        <taxon>Arundinoideae</taxon>
        <taxon>Arundineae</taxon>
        <taxon>Arundo</taxon>
    </lineage>
</organism>
<name>A0A0A8ZSU1_ARUDO</name>
<dbReference type="EMBL" id="GBRH01258055">
    <property type="protein sequence ID" value="JAD39840.1"/>
    <property type="molecule type" value="Transcribed_RNA"/>
</dbReference>
<evidence type="ECO:0000313" key="1">
    <source>
        <dbReference type="EMBL" id="JAD39840.1"/>
    </source>
</evidence>
<sequence length="27" mass="3206">MFPLELLYFLRQIETSSIIPVLLTVRL</sequence>